<dbReference type="PROSITE" id="PS01039">
    <property type="entry name" value="SBP_BACTERIAL_3"/>
    <property type="match status" value="1"/>
</dbReference>
<dbReference type="InterPro" id="IPR001638">
    <property type="entry name" value="Solute-binding_3/MltF_N"/>
</dbReference>
<dbReference type="HOGENOM" id="CLU_019602_18_4_4"/>
<name>F2B9D2_9NEIS</name>
<dbReference type="STRING" id="267212.GCA_001063965_01272"/>
<dbReference type="GO" id="GO:0005576">
    <property type="term" value="C:extracellular region"/>
    <property type="evidence" value="ECO:0007669"/>
    <property type="project" value="TreeGrafter"/>
</dbReference>
<dbReference type="SMART" id="SM00062">
    <property type="entry name" value="PBPb"/>
    <property type="match status" value="1"/>
</dbReference>
<evidence type="ECO:0000313" key="6">
    <source>
        <dbReference type="EMBL" id="EGF11916.1"/>
    </source>
</evidence>
<keyword evidence="2" id="KW-0813">Transport</keyword>
<evidence type="ECO:0000313" key="7">
    <source>
        <dbReference type="Proteomes" id="UP000004105"/>
    </source>
</evidence>
<dbReference type="CDD" id="cd13694">
    <property type="entry name" value="PBP2_Cysteine"/>
    <property type="match status" value="1"/>
</dbReference>
<dbReference type="Pfam" id="PF00497">
    <property type="entry name" value="SBP_bac_3"/>
    <property type="match status" value="1"/>
</dbReference>
<dbReference type="AlphaFoldDB" id="F2B9D2"/>
<keyword evidence="7" id="KW-1185">Reference proteome</keyword>
<reference evidence="6 7" key="1">
    <citation type="submission" date="2011-02" db="EMBL/GenBank/DDBJ databases">
        <authorList>
            <person name="Muzny D."/>
            <person name="Qin X."/>
            <person name="Deng J."/>
            <person name="Jiang H."/>
            <person name="Liu Y."/>
            <person name="Qu J."/>
            <person name="Song X.-Z."/>
            <person name="Zhang L."/>
            <person name="Thornton R."/>
            <person name="Coyle M."/>
            <person name="Francisco L."/>
            <person name="Jackson L."/>
            <person name="Javaid M."/>
            <person name="Korchina V."/>
            <person name="Kovar C."/>
            <person name="Mata R."/>
            <person name="Mathew T."/>
            <person name="Ngo R."/>
            <person name="Nguyen L."/>
            <person name="Nguyen N."/>
            <person name="Okwuonu G."/>
            <person name="Ongeri F."/>
            <person name="Pham C."/>
            <person name="Simmons D."/>
            <person name="Wilczek-Boney K."/>
            <person name="Hale W."/>
            <person name="Jakkamsetti A."/>
            <person name="Pham P."/>
            <person name="Ruth R."/>
            <person name="San Lucas F."/>
            <person name="Warren J."/>
            <person name="Zhang J."/>
            <person name="Zhao Z."/>
            <person name="Zhou C."/>
            <person name="Zhu D."/>
            <person name="Lee S."/>
            <person name="Bess C."/>
            <person name="Blankenburg K."/>
            <person name="Forbes L."/>
            <person name="Fu Q."/>
            <person name="Gubbala S."/>
            <person name="Hirani K."/>
            <person name="Jayaseelan J.C."/>
            <person name="Lara F."/>
            <person name="Munidasa M."/>
            <person name="Palculict T."/>
            <person name="Patil S."/>
            <person name="Pu L.-L."/>
            <person name="Saada N."/>
            <person name="Tang L."/>
            <person name="Weissenberger G."/>
            <person name="Zhu Y."/>
            <person name="Hemphill L."/>
            <person name="Shang Y."/>
            <person name="Youmans B."/>
            <person name="Ayvaz T."/>
            <person name="Ross M."/>
            <person name="Santibanez J."/>
            <person name="Aqrawi P."/>
            <person name="Gross S."/>
            <person name="Joshi V."/>
            <person name="Fowler G."/>
            <person name="Nazareth L."/>
            <person name="Reid J."/>
            <person name="Worley K."/>
            <person name="Petrosino J."/>
            <person name="Highlander S."/>
            <person name="Gibbs R."/>
        </authorList>
    </citation>
    <scope>NUCLEOTIDE SEQUENCE [LARGE SCALE GENOMIC DNA]</scope>
    <source>
        <strain evidence="6 7">ATCC BAA-1200</strain>
    </source>
</reference>
<evidence type="ECO:0000256" key="4">
    <source>
        <dbReference type="RuleBase" id="RU003744"/>
    </source>
</evidence>
<evidence type="ECO:0000256" key="2">
    <source>
        <dbReference type="ARBA" id="ARBA00022448"/>
    </source>
</evidence>
<dbReference type="GO" id="GO:0006865">
    <property type="term" value="P:amino acid transport"/>
    <property type="evidence" value="ECO:0007669"/>
    <property type="project" value="TreeGrafter"/>
</dbReference>
<protein>
    <submittedName>
        <fullName evidence="6">Amino acid ABC superfamily ATP binding cassette transporter, binding protein</fullName>
    </submittedName>
</protein>
<proteinExistence type="inferred from homology"/>
<evidence type="ECO:0000256" key="1">
    <source>
        <dbReference type="ARBA" id="ARBA00010333"/>
    </source>
</evidence>
<dbReference type="Proteomes" id="UP000004105">
    <property type="component" value="Unassembled WGS sequence"/>
</dbReference>
<keyword evidence="3" id="KW-0732">Signal</keyword>
<dbReference type="PANTHER" id="PTHR30085">
    <property type="entry name" value="AMINO ACID ABC TRANSPORTER PERMEASE"/>
    <property type="match status" value="1"/>
</dbReference>
<gene>
    <name evidence="6" type="ORF">HMPREF9123_0357</name>
</gene>
<evidence type="ECO:0000259" key="5">
    <source>
        <dbReference type="SMART" id="SM00062"/>
    </source>
</evidence>
<dbReference type="PANTHER" id="PTHR30085:SF6">
    <property type="entry name" value="ABC TRANSPORTER GLUTAMINE-BINDING PROTEIN GLNH"/>
    <property type="match status" value="1"/>
</dbReference>
<comment type="similarity">
    <text evidence="1 4">Belongs to the bacterial solute-binding protein 3 family.</text>
</comment>
<sequence length="321" mass="34369">MSPQGDARVSCRKIFRRPQTVRPFTHPQPKGKHMQLNSKFKALLAGATLALGLAACGGSGDTAQSASGTPAAPAADTVAAIKEKGVIRIGVFGDKPPFGYVDSQGKNQGFDVEIAKEMAKDLLGSPDKVEFVLTEAANRVEYARSGKVDLVLANFTQTPERAEAVDFAAPYMKVALGVVSPDKKPVTDIAQLKDQTLLVNKGTTADAFFSKNHPEVKLLKFDQNTETFDALKDGRGVALAHDNALLWAWAKENPGYEVAIGNIGPAEVIAPAVKKGDKALLDWVNAEIAAMKKDGRLKAAYEKTLKPVYGDKVKPEDILAE</sequence>
<dbReference type="Gene3D" id="3.40.190.10">
    <property type="entry name" value="Periplasmic binding protein-like II"/>
    <property type="match status" value="2"/>
</dbReference>
<evidence type="ECO:0000256" key="3">
    <source>
        <dbReference type="ARBA" id="ARBA00022729"/>
    </source>
</evidence>
<feature type="domain" description="Solute-binding protein family 3/N-terminal" evidence="5">
    <location>
        <begin position="86"/>
        <end position="308"/>
    </location>
</feature>
<dbReference type="InterPro" id="IPR051455">
    <property type="entry name" value="Bact_solute-bind_prot3"/>
</dbReference>
<organism evidence="6 7">
    <name type="scientific">Neisseria bacilliformis ATCC BAA-1200</name>
    <dbReference type="NCBI Taxonomy" id="888742"/>
    <lineage>
        <taxon>Bacteria</taxon>
        <taxon>Pseudomonadati</taxon>
        <taxon>Pseudomonadota</taxon>
        <taxon>Betaproteobacteria</taxon>
        <taxon>Neisseriales</taxon>
        <taxon>Neisseriaceae</taxon>
        <taxon>Neisseria</taxon>
    </lineage>
</organism>
<dbReference type="InterPro" id="IPR018313">
    <property type="entry name" value="SBP_3_CS"/>
</dbReference>
<dbReference type="SUPFAM" id="SSF53850">
    <property type="entry name" value="Periplasmic binding protein-like II"/>
    <property type="match status" value="1"/>
</dbReference>
<dbReference type="GO" id="GO:0030288">
    <property type="term" value="C:outer membrane-bounded periplasmic space"/>
    <property type="evidence" value="ECO:0007669"/>
    <property type="project" value="TreeGrafter"/>
</dbReference>
<comment type="caution">
    <text evidence="6">The sequence shown here is derived from an EMBL/GenBank/DDBJ whole genome shotgun (WGS) entry which is preliminary data.</text>
</comment>
<dbReference type="EMBL" id="AFAY01000006">
    <property type="protein sequence ID" value="EGF11916.1"/>
    <property type="molecule type" value="Genomic_DNA"/>
</dbReference>
<accession>F2B9D2</accession>